<evidence type="ECO:0000256" key="1">
    <source>
        <dbReference type="ARBA" id="ARBA00022786"/>
    </source>
</evidence>
<dbReference type="EMBL" id="GL883091">
    <property type="protein sequence ID" value="EGG12380.1"/>
    <property type="molecule type" value="Genomic_DNA"/>
</dbReference>
<feature type="region of interest" description="Disordered" evidence="2">
    <location>
        <begin position="195"/>
        <end position="216"/>
    </location>
</feature>
<dbReference type="GO" id="GO:0005737">
    <property type="term" value="C:cytoplasm"/>
    <property type="evidence" value="ECO:0007669"/>
    <property type="project" value="TreeGrafter"/>
</dbReference>
<evidence type="ECO:0000256" key="2">
    <source>
        <dbReference type="SAM" id="MobiDB-lite"/>
    </source>
</evidence>
<dbReference type="InParanoid" id="F4R6X2"/>
<feature type="region of interest" description="Disordered" evidence="2">
    <location>
        <begin position="298"/>
        <end position="327"/>
    </location>
</feature>
<evidence type="ECO:0000313" key="4">
    <source>
        <dbReference type="EMBL" id="EGG12380.1"/>
    </source>
</evidence>
<feature type="compositionally biased region" description="Low complexity" evidence="2">
    <location>
        <begin position="1"/>
        <end position="12"/>
    </location>
</feature>
<feature type="region of interest" description="Disordered" evidence="2">
    <location>
        <begin position="39"/>
        <end position="119"/>
    </location>
</feature>
<dbReference type="AlphaFoldDB" id="F4R6X2"/>
<dbReference type="PANTHER" id="PTHR12874:SF9">
    <property type="entry name" value="F-BOX ONLY PROTEIN 48"/>
    <property type="match status" value="1"/>
</dbReference>
<organism evidence="5">
    <name type="scientific">Melampsora larici-populina (strain 98AG31 / pathotype 3-4-7)</name>
    <name type="common">Poplar leaf rust fungus</name>
    <dbReference type="NCBI Taxonomy" id="747676"/>
    <lineage>
        <taxon>Eukaryota</taxon>
        <taxon>Fungi</taxon>
        <taxon>Dikarya</taxon>
        <taxon>Basidiomycota</taxon>
        <taxon>Pucciniomycotina</taxon>
        <taxon>Pucciniomycetes</taxon>
        <taxon>Pucciniales</taxon>
        <taxon>Melampsoraceae</taxon>
        <taxon>Melampsora</taxon>
    </lineage>
</organism>
<reference evidence="5" key="1">
    <citation type="journal article" date="2011" name="Proc. Natl. Acad. Sci. U.S.A.">
        <title>Obligate biotrophy features unraveled by the genomic analysis of rust fungi.</title>
        <authorList>
            <person name="Duplessis S."/>
            <person name="Cuomo C.A."/>
            <person name="Lin Y.-C."/>
            <person name="Aerts A."/>
            <person name="Tisserant E."/>
            <person name="Veneault-Fourrey C."/>
            <person name="Joly D.L."/>
            <person name="Hacquard S."/>
            <person name="Amselem J."/>
            <person name="Cantarel B.L."/>
            <person name="Chiu R."/>
            <person name="Coutinho P.M."/>
            <person name="Feau N."/>
            <person name="Field M."/>
            <person name="Frey P."/>
            <person name="Gelhaye E."/>
            <person name="Goldberg J."/>
            <person name="Grabherr M.G."/>
            <person name="Kodira C.D."/>
            <person name="Kohler A."/>
            <person name="Kuees U."/>
            <person name="Lindquist E.A."/>
            <person name="Lucas S.M."/>
            <person name="Mago R."/>
            <person name="Mauceli E."/>
            <person name="Morin E."/>
            <person name="Murat C."/>
            <person name="Pangilinan J.L."/>
            <person name="Park R."/>
            <person name="Pearson M."/>
            <person name="Quesneville H."/>
            <person name="Rouhier N."/>
            <person name="Sakthikumar S."/>
            <person name="Salamov A.A."/>
            <person name="Schmutz J."/>
            <person name="Selles B."/>
            <person name="Shapiro H."/>
            <person name="Tanguay P."/>
            <person name="Tuskan G.A."/>
            <person name="Henrissat B."/>
            <person name="Van de Peer Y."/>
            <person name="Rouze P."/>
            <person name="Ellis J.G."/>
            <person name="Dodds P.N."/>
            <person name="Schein J.E."/>
            <person name="Zhong S."/>
            <person name="Hamelin R.C."/>
            <person name="Grigoriev I.V."/>
            <person name="Szabo L.J."/>
            <person name="Martin F."/>
        </authorList>
    </citation>
    <scope>NUCLEOTIDE SEQUENCE [LARGE SCALE GENOMIC DNA]</scope>
    <source>
        <strain evidence="5">98AG31 / pathotype 3-4-7</strain>
    </source>
</reference>
<dbReference type="OrthoDB" id="2117972at2759"/>
<evidence type="ECO:0000259" key="3">
    <source>
        <dbReference type="Pfam" id="PF19270"/>
    </source>
</evidence>
<gene>
    <name evidence="4" type="ORF">MELLADRAFT_101772</name>
</gene>
<dbReference type="RefSeq" id="XP_007404755.1">
    <property type="nucleotide sequence ID" value="XM_007404693.1"/>
</dbReference>
<dbReference type="KEGG" id="mlr:MELLADRAFT_101772"/>
<feature type="compositionally biased region" description="Polar residues" evidence="2">
    <location>
        <begin position="43"/>
        <end position="56"/>
    </location>
</feature>
<feature type="compositionally biased region" description="Pro residues" evidence="2">
    <location>
        <begin position="71"/>
        <end position="81"/>
    </location>
</feature>
<keyword evidence="1" id="KW-0833">Ubl conjugation pathway</keyword>
<accession>F4R6X2</accession>
<evidence type="ECO:0000313" key="5">
    <source>
        <dbReference type="Proteomes" id="UP000001072"/>
    </source>
</evidence>
<dbReference type="GO" id="GO:0031146">
    <property type="term" value="P:SCF-dependent proteasomal ubiquitin-dependent protein catabolic process"/>
    <property type="evidence" value="ECO:0007669"/>
    <property type="project" value="TreeGrafter"/>
</dbReference>
<keyword evidence="5" id="KW-1185">Reference proteome</keyword>
<protein>
    <recommendedName>
        <fullName evidence="3">F-box protein Hrt3/FBXO9 C-terminal domain-containing protein</fullName>
    </recommendedName>
</protein>
<dbReference type="eggNOG" id="KOG2997">
    <property type="taxonomic scope" value="Eukaryota"/>
</dbReference>
<feature type="compositionally biased region" description="Polar residues" evidence="2">
    <location>
        <begin position="101"/>
        <end position="114"/>
    </location>
</feature>
<sequence>MNPSQPSSSSLQTPVPIDPSTQQLLESFRHDWLNEVKERTKRLPTTTSCDKNNSITGPVPPIHSSRLCEPEPAPSQHPGPSSPRNHSYLDQRLDPTHSDVDQSSDTLGFANTNGMPDRRAHSPVITYAMAVYYEKIGLLDNALDLYRTAFKADPAVDRQYHCLNTQELEALEQQFDRLDQSEYQSLITFVPAEAGKTQHDGKGKTTAFRDNNTPFKYSRPIHTEDDYQMEGSAQSHTVLPMAHNLPGLPQALSTHQKLPKNRRTRIEHVRLASPPKEQIDNHPSSTRKLRRGLLQSYKDNPWIRPPTLSPEENLETSEENVTAEKNGLSRDVFETSKFIDDASPSNGAVDAGTSGLTLDSRSSLVKQPESDYAEPSTQPDWNHQFEPDDLTLPCPLRSLPHEILLYIFHLYLKPCNSTFIHSHAILIERFAQVSRLSRLLMLEDQLWKPICEETYSRKFLKDDTCITRDPKDAIRNVCHRWHGMDWRRIPRVREDGCFIAPISYPRLGESDNPWYTPTHFVTYYRYLRFFPDGTCLNFTTSDHPARVVRTFDKPLRAKGLTIGKWELVGDLINIWDLEERAMPHTNARIRATVDSSDTLPPSNFQLTYKLQMRCRLKSTQRGKMSADLGTLAFSIV</sequence>
<dbReference type="GeneID" id="18921476"/>
<dbReference type="InterPro" id="IPR045464">
    <property type="entry name" value="Hrt3/FBXO9_C"/>
</dbReference>
<name>F4R6X2_MELLP</name>
<dbReference type="Pfam" id="PF19270">
    <property type="entry name" value="FBO_C"/>
    <property type="match status" value="1"/>
</dbReference>
<dbReference type="GO" id="GO:0019005">
    <property type="term" value="C:SCF ubiquitin ligase complex"/>
    <property type="evidence" value="ECO:0007669"/>
    <property type="project" value="TreeGrafter"/>
</dbReference>
<feature type="compositionally biased region" description="Basic and acidic residues" evidence="2">
    <location>
        <begin position="87"/>
        <end position="100"/>
    </location>
</feature>
<dbReference type="HOGENOM" id="CLU_017706_3_0_1"/>
<feature type="region of interest" description="Disordered" evidence="2">
    <location>
        <begin position="361"/>
        <end position="382"/>
    </location>
</feature>
<feature type="region of interest" description="Disordered" evidence="2">
    <location>
        <begin position="1"/>
        <end position="22"/>
    </location>
</feature>
<proteinExistence type="predicted"/>
<feature type="domain" description="F-box protein Hrt3/FBXO9 C-terminal" evidence="3">
    <location>
        <begin position="481"/>
        <end position="592"/>
    </location>
</feature>
<dbReference type="Proteomes" id="UP000001072">
    <property type="component" value="Unassembled WGS sequence"/>
</dbReference>
<dbReference type="STRING" id="747676.F4R6X2"/>
<dbReference type="VEuPathDB" id="FungiDB:MELLADRAFT_101772"/>
<dbReference type="PANTHER" id="PTHR12874">
    <property type="entry name" value="F-BOX ONLY PROTEIN 48-RELATED"/>
    <property type="match status" value="1"/>
</dbReference>